<feature type="domain" description="Pyrrolo-quinoline quinone repeat" evidence="5">
    <location>
        <begin position="34"/>
        <end position="582"/>
    </location>
</feature>
<dbReference type="RefSeq" id="WP_394836572.1">
    <property type="nucleotide sequence ID" value="NZ_CP089929.1"/>
</dbReference>
<dbReference type="Gene3D" id="2.140.10.10">
    <property type="entry name" value="Quinoprotein alcohol dehydrogenase-like superfamily"/>
    <property type="match status" value="2"/>
</dbReference>
<feature type="region of interest" description="Disordered" evidence="4">
    <location>
        <begin position="902"/>
        <end position="927"/>
    </location>
</feature>
<keyword evidence="3" id="KW-0560">Oxidoreductase</keyword>
<comment type="cofactor">
    <cofactor evidence="1">
        <name>pyrroloquinoline quinone</name>
        <dbReference type="ChEBI" id="CHEBI:58442"/>
    </cofactor>
</comment>
<sequence length="927" mass="101680">MSLRRLLPFGAIPLAGFAWLTWSACQPRTQSAEWRHSAGDGASSKYSPAHQITRENVSSLTEAWSWTSPDDAIVGEINKNGVKIWPHAYETTPLMVGNVLYASTSLSQVAAVDATTGQTLWVYDPKSYLADDGKTVAFPPNFGFVARGVAYWEDGEDQRIFFGTGNAQLLALDIHGHLISNFGTGGRIDLKAGLRRPVSQKFYSVTSPPMVCGDTVVVGSSILDFPVIPEMPPGDVRGFDVRTGQLRWTFHTVPQAGEFGTDTWKYDAWRTFGGANVWQTMSCDTELGNVYLPVSTPANDYYGGQRQGDNLFADSLVAVNAKTGKRVWHYQFTHHGLWDYDPPAAPTLLDIQVGGRPIKALAQVTKQGMVFVLDRVNGQPVWPVEERPVPASTVLGEHTSPTQPFPTRPAPVDRQGLTDEDLIDFTPALRQEALALVQKYDYGPLYTPPSVDNSLLGGKKGAIALPGNLGGSSWSGASFHPDKAILYVPSVTRPVTLSLTPFLGAGYAGNVAPIALANGLPITKPPYGRVTAIDMTTGEHLWQTPLGRGPVDHPALRDLHLSGLGWPRRSFVLATKDLLFAAQEGIVTRRPQQPSTFTTVYEVQNSEAYLWAFDPDSGNDDLRDAHPCRKRLGIAHDVRGQWPAVHRGAGGRRRSARQTRRLRAAVRRNRLHVPIKIEAIQRPIEGEVFADDVAELVAEGAHAPEIQRVARRVLEIEVEHDPAHARKAQVVAPCVHWKATASNEKRRLPFRHEQAPIQIELHVQIRRDDHLARCALAMSRQGIDGAMVLVVAAELLQHSKYRDARHRGGEDQARPPHQRSATLGKGHAVPGHRRDDGDGGDGRLMPIVRAAAHLGHQEGRPEDAGEQGHDHHHRDVSSACEERDDRMGNAQYDGAAAELHDPAREGHGLPRRHGDIPQPFTVTQPMA</sequence>
<protein>
    <submittedName>
        <fullName evidence="6">PQQ-binding-like beta-propeller repeat protein</fullName>
    </submittedName>
</protein>
<accession>A0ABZ2LBH1</accession>
<evidence type="ECO:0000256" key="4">
    <source>
        <dbReference type="SAM" id="MobiDB-lite"/>
    </source>
</evidence>
<organism evidence="6 7">
    <name type="scientific">Pendulispora rubella</name>
    <dbReference type="NCBI Taxonomy" id="2741070"/>
    <lineage>
        <taxon>Bacteria</taxon>
        <taxon>Pseudomonadati</taxon>
        <taxon>Myxococcota</taxon>
        <taxon>Myxococcia</taxon>
        <taxon>Myxococcales</taxon>
        <taxon>Sorangiineae</taxon>
        <taxon>Pendulisporaceae</taxon>
        <taxon>Pendulispora</taxon>
    </lineage>
</organism>
<gene>
    <name evidence="6" type="ORF">LVJ94_06650</name>
</gene>
<feature type="compositionally biased region" description="Basic and acidic residues" evidence="4">
    <location>
        <begin position="832"/>
        <end position="841"/>
    </location>
</feature>
<comment type="similarity">
    <text evidence="2">Belongs to the bacterial PQQ dehydrogenase family.</text>
</comment>
<keyword evidence="7" id="KW-1185">Reference proteome</keyword>
<dbReference type="PANTHER" id="PTHR32303">
    <property type="entry name" value="QUINOPROTEIN ALCOHOL DEHYDROGENASE (CYTOCHROME C)"/>
    <property type="match status" value="1"/>
</dbReference>
<dbReference type="Proteomes" id="UP001374803">
    <property type="component" value="Chromosome"/>
</dbReference>
<dbReference type="InterPro" id="IPR002372">
    <property type="entry name" value="PQQ_rpt_dom"/>
</dbReference>
<evidence type="ECO:0000256" key="2">
    <source>
        <dbReference type="ARBA" id="ARBA00008156"/>
    </source>
</evidence>
<dbReference type="Pfam" id="PF01011">
    <property type="entry name" value="PQQ"/>
    <property type="match status" value="1"/>
</dbReference>
<evidence type="ECO:0000256" key="3">
    <source>
        <dbReference type="ARBA" id="ARBA00023002"/>
    </source>
</evidence>
<dbReference type="SMART" id="SM00564">
    <property type="entry name" value="PQQ"/>
    <property type="match status" value="5"/>
</dbReference>
<feature type="region of interest" description="Disordered" evidence="4">
    <location>
        <begin position="393"/>
        <end position="413"/>
    </location>
</feature>
<dbReference type="InterPro" id="IPR018391">
    <property type="entry name" value="PQQ_b-propeller_rpt"/>
</dbReference>
<proteinExistence type="inferred from homology"/>
<dbReference type="PROSITE" id="PS51257">
    <property type="entry name" value="PROKAR_LIPOPROTEIN"/>
    <property type="match status" value="1"/>
</dbReference>
<feature type="compositionally biased region" description="Basic and acidic residues" evidence="4">
    <location>
        <begin position="902"/>
        <end position="915"/>
    </location>
</feature>
<feature type="region of interest" description="Disordered" evidence="4">
    <location>
        <begin position="803"/>
        <end position="844"/>
    </location>
</feature>
<evidence type="ECO:0000256" key="1">
    <source>
        <dbReference type="ARBA" id="ARBA00001931"/>
    </source>
</evidence>
<evidence type="ECO:0000313" key="7">
    <source>
        <dbReference type="Proteomes" id="UP001374803"/>
    </source>
</evidence>
<name>A0ABZ2LBH1_9BACT</name>
<reference evidence="6" key="1">
    <citation type="submission" date="2021-12" db="EMBL/GenBank/DDBJ databases">
        <title>Discovery of the Pendulisporaceae a myxobacterial family with distinct sporulation behavior and unique specialized metabolism.</title>
        <authorList>
            <person name="Garcia R."/>
            <person name="Popoff A."/>
            <person name="Bader C.D."/>
            <person name="Loehr J."/>
            <person name="Walesch S."/>
            <person name="Walt C."/>
            <person name="Boldt J."/>
            <person name="Bunk B."/>
            <person name="Haeckl F.J.F.P.J."/>
            <person name="Gunesch A.P."/>
            <person name="Birkelbach J."/>
            <person name="Nuebel U."/>
            <person name="Pietschmann T."/>
            <person name="Bach T."/>
            <person name="Mueller R."/>
        </authorList>
    </citation>
    <scope>NUCLEOTIDE SEQUENCE</scope>
    <source>
        <strain evidence="6">MSr11367</strain>
    </source>
</reference>
<feature type="compositionally biased region" description="Basic and acidic residues" evidence="4">
    <location>
        <begin position="803"/>
        <end position="814"/>
    </location>
</feature>
<dbReference type="EMBL" id="CP089983">
    <property type="protein sequence ID" value="WXB06914.1"/>
    <property type="molecule type" value="Genomic_DNA"/>
</dbReference>
<dbReference type="PANTHER" id="PTHR32303:SF4">
    <property type="entry name" value="QUINOPROTEIN GLUCOSE DEHYDROGENASE"/>
    <property type="match status" value="1"/>
</dbReference>
<dbReference type="SUPFAM" id="SSF50998">
    <property type="entry name" value="Quinoprotein alcohol dehydrogenase-like"/>
    <property type="match status" value="1"/>
</dbReference>
<dbReference type="InterPro" id="IPR011047">
    <property type="entry name" value="Quinoprotein_ADH-like_sf"/>
</dbReference>
<evidence type="ECO:0000259" key="5">
    <source>
        <dbReference type="Pfam" id="PF01011"/>
    </source>
</evidence>
<feature type="region of interest" description="Disordered" evidence="4">
    <location>
        <begin position="856"/>
        <end position="885"/>
    </location>
</feature>
<evidence type="ECO:0000313" key="6">
    <source>
        <dbReference type="EMBL" id="WXB06914.1"/>
    </source>
</evidence>